<proteinExistence type="predicted"/>
<gene>
    <name evidence="1" type="ORF">UT39_C0022G0019</name>
</gene>
<sequence>MRKLLPLIIVALAVTASYYLFFSDKKFTSQGLLTSVAVSEEEKYFQKLNENDIQKEVFFSLPQHLLKPAFNGKIFCSDKLLGYEYSGNEKIINVFLYAYCEEYYIKMDEVTLGSSLSTPVLMSFRIEEQKLVFNLQTVPSEKNVSEIFPKKYADELSSAVDVVRLEPSPKTQAENYFKGKLEVYF</sequence>
<dbReference type="Proteomes" id="UP000034246">
    <property type="component" value="Unassembled WGS sequence"/>
</dbReference>
<name>A0A0G0QID6_9BACT</name>
<dbReference type="EMBL" id="LBWP01000022">
    <property type="protein sequence ID" value="KKR10165.1"/>
    <property type="molecule type" value="Genomic_DNA"/>
</dbReference>
<dbReference type="AlphaFoldDB" id="A0A0G0QID6"/>
<accession>A0A0G0QID6</accession>
<evidence type="ECO:0000313" key="2">
    <source>
        <dbReference type="Proteomes" id="UP000034246"/>
    </source>
</evidence>
<comment type="caution">
    <text evidence="1">The sequence shown here is derived from an EMBL/GenBank/DDBJ whole genome shotgun (WGS) entry which is preliminary data.</text>
</comment>
<reference evidence="1 2" key="1">
    <citation type="journal article" date="2015" name="Nature">
        <title>rRNA introns, odd ribosomes, and small enigmatic genomes across a large radiation of phyla.</title>
        <authorList>
            <person name="Brown C.T."/>
            <person name="Hug L.A."/>
            <person name="Thomas B.C."/>
            <person name="Sharon I."/>
            <person name="Castelle C.J."/>
            <person name="Singh A."/>
            <person name="Wilkins M.J."/>
            <person name="Williams K.H."/>
            <person name="Banfield J.F."/>
        </authorList>
    </citation>
    <scope>NUCLEOTIDE SEQUENCE [LARGE SCALE GENOMIC DNA]</scope>
</reference>
<organism evidence="1 2">
    <name type="scientific">Candidatus Woesebacteria bacterium GW2011_GWA1_39_21</name>
    <dbReference type="NCBI Taxonomy" id="1618550"/>
    <lineage>
        <taxon>Bacteria</taxon>
        <taxon>Candidatus Woeseibacteriota</taxon>
    </lineage>
</organism>
<protein>
    <submittedName>
        <fullName evidence="1">Uncharacterized protein</fullName>
    </submittedName>
</protein>
<evidence type="ECO:0000313" key="1">
    <source>
        <dbReference type="EMBL" id="KKR10165.1"/>
    </source>
</evidence>